<sequence length="107" mass="12496">MRMIIIMYVCVYVYTFIKLNYLCLCTTLKEIQAPIVAPCIVIIALQMLMSSYYIFNMEYPTSSSCTLEFVQKYFLNIYPATGTKSRKIANKYKVLSLFNKLRDVDNI</sequence>
<keyword evidence="1" id="KW-0472">Membrane</keyword>
<evidence type="ECO:0000313" key="3">
    <source>
        <dbReference type="Proteomes" id="UP001430953"/>
    </source>
</evidence>
<reference evidence="2 3" key="1">
    <citation type="submission" date="2023-03" db="EMBL/GenBank/DDBJ databases">
        <title>High recombination rates correlate with genetic variation in Cardiocondyla obscurior ants.</title>
        <authorList>
            <person name="Errbii M."/>
        </authorList>
    </citation>
    <scope>NUCLEOTIDE SEQUENCE [LARGE SCALE GENOMIC DNA]</scope>
    <source>
        <strain evidence="2">Alpha-2009</strain>
        <tissue evidence="2">Whole body</tissue>
    </source>
</reference>
<evidence type="ECO:0000313" key="2">
    <source>
        <dbReference type="EMBL" id="KAL0103926.1"/>
    </source>
</evidence>
<protein>
    <submittedName>
        <fullName evidence="2">Uncharacterized protein</fullName>
    </submittedName>
</protein>
<organism evidence="2 3">
    <name type="scientific">Cardiocondyla obscurior</name>
    <dbReference type="NCBI Taxonomy" id="286306"/>
    <lineage>
        <taxon>Eukaryota</taxon>
        <taxon>Metazoa</taxon>
        <taxon>Ecdysozoa</taxon>
        <taxon>Arthropoda</taxon>
        <taxon>Hexapoda</taxon>
        <taxon>Insecta</taxon>
        <taxon>Pterygota</taxon>
        <taxon>Neoptera</taxon>
        <taxon>Endopterygota</taxon>
        <taxon>Hymenoptera</taxon>
        <taxon>Apocrita</taxon>
        <taxon>Aculeata</taxon>
        <taxon>Formicoidea</taxon>
        <taxon>Formicidae</taxon>
        <taxon>Myrmicinae</taxon>
        <taxon>Cardiocondyla</taxon>
    </lineage>
</organism>
<name>A0AAW2EJM5_9HYME</name>
<accession>A0AAW2EJM5</accession>
<feature type="transmembrane region" description="Helical" evidence="1">
    <location>
        <begin position="6"/>
        <end position="23"/>
    </location>
</feature>
<feature type="transmembrane region" description="Helical" evidence="1">
    <location>
        <begin position="35"/>
        <end position="55"/>
    </location>
</feature>
<dbReference type="Proteomes" id="UP001430953">
    <property type="component" value="Unassembled WGS sequence"/>
</dbReference>
<comment type="caution">
    <text evidence="2">The sequence shown here is derived from an EMBL/GenBank/DDBJ whole genome shotgun (WGS) entry which is preliminary data.</text>
</comment>
<gene>
    <name evidence="2" type="ORF">PUN28_016941</name>
</gene>
<evidence type="ECO:0000256" key="1">
    <source>
        <dbReference type="SAM" id="Phobius"/>
    </source>
</evidence>
<dbReference type="EMBL" id="JADYXP020000020">
    <property type="protein sequence ID" value="KAL0103926.1"/>
    <property type="molecule type" value="Genomic_DNA"/>
</dbReference>
<keyword evidence="1" id="KW-1133">Transmembrane helix</keyword>
<keyword evidence="3" id="KW-1185">Reference proteome</keyword>
<dbReference type="AlphaFoldDB" id="A0AAW2EJM5"/>
<keyword evidence="1" id="KW-0812">Transmembrane</keyword>
<proteinExistence type="predicted"/>